<dbReference type="Proteomes" id="UP000265566">
    <property type="component" value="Chromosome 1"/>
</dbReference>
<evidence type="ECO:0000256" key="1">
    <source>
        <dbReference type="SAM" id="Phobius"/>
    </source>
</evidence>
<evidence type="ECO:0008006" key="4">
    <source>
        <dbReference type="Google" id="ProtNLM"/>
    </source>
</evidence>
<dbReference type="AlphaFoldDB" id="A0A396JW82"/>
<keyword evidence="1" id="KW-0472">Membrane</keyword>
<proteinExistence type="predicted"/>
<sequence length="69" mass="8297">MILGLCFLIWRRAPEELATSFPLLFEAIALTLLLIWCGVGDGLVLGLFWWKRSWVVEIWRFEVLWLWRF</sequence>
<gene>
    <name evidence="2" type="ORF">MtrunA17_Chr1g0171651</name>
</gene>
<evidence type="ECO:0000313" key="3">
    <source>
        <dbReference type="Proteomes" id="UP000265566"/>
    </source>
</evidence>
<keyword evidence="1" id="KW-1133">Transmembrane helix</keyword>
<dbReference type="Gramene" id="rna2636">
    <property type="protein sequence ID" value="RHN78967.1"/>
    <property type="gene ID" value="gene2636"/>
</dbReference>
<comment type="caution">
    <text evidence="2">The sequence shown here is derived from an EMBL/GenBank/DDBJ whole genome shotgun (WGS) entry which is preliminary data.</text>
</comment>
<evidence type="ECO:0000313" key="2">
    <source>
        <dbReference type="EMBL" id="RHN78967.1"/>
    </source>
</evidence>
<feature type="transmembrane region" description="Helical" evidence="1">
    <location>
        <begin position="28"/>
        <end position="50"/>
    </location>
</feature>
<organism evidence="2 3">
    <name type="scientific">Medicago truncatula</name>
    <name type="common">Barrel medic</name>
    <name type="synonym">Medicago tribuloides</name>
    <dbReference type="NCBI Taxonomy" id="3880"/>
    <lineage>
        <taxon>Eukaryota</taxon>
        <taxon>Viridiplantae</taxon>
        <taxon>Streptophyta</taxon>
        <taxon>Embryophyta</taxon>
        <taxon>Tracheophyta</taxon>
        <taxon>Spermatophyta</taxon>
        <taxon>Magnoliopsida</taxon>
        <taxon>eudicotyledons</taxon>
        <taxon>Gunneridae</taxon>
        <taxon>Pentapetalae</taxon>
        <taxon>rosids</taxon>
        <taxon>fabids</taxon>
        <taxon>Fabales</taxon>
        <taxon>Fabaceae</taxon>
        <taxon>Papilionoideae</taxon>
        <taxon>50 kb inversion clade</taxon>
        <taxon>NPAAA clade</taxon>
        <taxon>Hologalegina</taxon>
        <taxon>IRL clade</taxon>
        <taxon>Trifolieae</taxon>
        <taxon>Medicago</taxon>
    </lineage>
</organism>
<reference evidence="3" key="1">
    <citation type="journal article" date="2018" name="Nat. Plants">
        <title>Whole-genome landscape of Medicago truncatula symbiotic genes.</title>
        <authorList>
            <person name="Pecrix Y."/>
            <person name="Staton S.E."/>
            <person name="Sallet E."/>
            <person name="Lelandais-Briere C."/>
            <person name="Moreau S."/>
            <person name="Carrere S."/>
            <person name="Blein T."/>
            <person name="Jardinaud M.F."/>
            <person name="Latrasse D."/>
            <person name="Zouine M."/>
            <person name="Zahm M."/>
            <person name="Kreplak J."/>
            <person name="Mayjonade B."/>
            <person name="Satge C."/>
            <person name="Perez M."/>
            <person name="Cauet S."/>
            <person name="Marande W."/>
            <person name="Chantry-Darmon C."/>
            <person name="Lopez-Roques C."/>
            <person name="Bouchez O."/>
            <person name="Berard A."/>
            <person name="Debelle F."/>
            <person name="Munos S."/>
            <person name="Bendahmane A."/>
            <person name="Berges H."/>
            <person name="Niebel A."/>
            <person name="Buitink J."/>
            <person name="Frugier F."/>
            <person name="Benhamed M."/>
            <person name="Crespi M."/>
            <person name="Gouzy J."/>
            <person name="Gamas P."/>
        </authorList>
    </citation>
    <scope>NUCLEOTIDE SEQUENCE [LARGE SCALE GENOMIC DNA]</scope>
    <source>
        <strain evidence="3">cv. Jemalong A17</strain>
    </source>
</reference>
<protein>
    <recommendedName>
        <fullName evidence="4">Transmembrane protein</fullName>
    </recommendedName>
</protein>
<name>A0A396JW82_MEDTR</name>
<dbReference type="EMBL" id="PSQE01000001">
    <property type="protein sequence ID" value="RHN78967.1"/>
    <property type="molecule type" value="Genomic_DNA"/>
</dbReference>
<keyword evidence="1" id="KW-0812">Transmembrane</keyword>
<accession>A0A396JW82</accession>